<dbReference type="InParanoid" id="A0A395JGT6"/>
<evidence type="ECO:0000259" key="2">
    <source>
        <dbReference type="SMART" id="SM00458"/>
    </source>
</evidence>
<organism evidence="3 4">
    <name type="scientific">Arenicella xantha</name>
    <dbReference type="NCBI Taxonomy" id="644221"/>
    <lineage>
        <taxon>Bacteria</taxon>
        <taxon>Pseudomonadati</taxon>
        <taxon>Pseudomonadota</taxon>
        <taxon>Gammaproteobacteria</taxon>
        <taxon>Arenicellales</taxon>
        <taxon>Arenicellaceae</taxon>
        <taxon>Arenicella</taxon>
    </lineage>
</organism>
<feature type="signal peptide" evidence="1">
    <location>
        <begin position="1"/>
        <end position="21"/>
    </location>
</feature>
<keyword evidence="1" id="KW-0732">Signal</keyword>
<dbReference type="InterPro" id="IPR035992">
    <property type="entry name" value="Ricin_B-like_lectins"/>
</dbReference>
<protein>
    <submittedName>
        <fullName evidence="3">Ricin-type beta-trefoil lectin protein</fullName>
    </submittedName>
</protein>
<keyword evidence="4" id="KW-1185">Reference proteome</keyword>
<gene>
    <name evidence="3" type="ORF">DFR28_10577</name>
</gene>
<dbReference type="GO" id="GO:0030246">
    <property type="term" value="F:carbohydrate binding"/>
    <property type="evidence" value="ECO:0007669"/>
    <property type="project" value="UniProtKB-KW"/>
</dbReference>
<accession>A0A395JGT6</accession>
<evidence type="ECO:0000313" key="3">
    <source>
        <dbReference type="EMBL" id="RBP48739.1"/>
    </source>
</evidence>
<dbReference type="PROSITE" id="PS50231">
    <property type="entry name" value="RICIN_B_LECTIN"/>
    <property type="match status" value="1"/>
</dbReference>
<dbReference type="AlphaFoldDB" id="A0A395JGT6"/>
<sequence length="464" mass="51300">MNPTSKLKFASALLLTALLSACTVDDTGLIPPDIEGNVYNTNCRVVIDHRDPDTGAPRSTILLETQQVCSNGAPNIELLDDACATLVRINMENFEMMYPGYAGDPYFEVVDSTRVESETCQLSPWTDEGDGEVLSRTDMLVDTAADLSLLNDDTGQLLGKNSITNSLAVLVDSEIQVGAKFAKWRYADTTAQGEIDYDRFNCNAAGECDIVLRSITLQFADFTIVRPTVFARDVPVRDARLYSIKNYATRTDSAGRFTIGDVDAIVSSVIDGEKINLLNTQGLTIEGQFADNLHGQSHAALMLNLSIKDQNEQYSVSAKAKFQTHKFPTKLANGKDGSLCLTDGPKTIYREARVADCSYKKPHQVWSFELKGRYLRIRQPFTNMCLNVKSASENYDGGIVSIVNCSDHWDQLWAVDNDFNVINLHTQKCLDVGGNKNRNEDDLVTINACNSKISTQDWAVRRPS</sequence>
<dbReference type="Gene3D" id="2.80.10.50">
    <property type="match status" value="1"/>
</dbReference>
<evidence type="ECO:0000256" key="1">
    <source>
        <dbReference type="SAM" id="SignalP"/>
    </source>
</evidence>
<dbReference type="EMBL" id="QNRT01000005">
    <property type="protein sequence ID" value="RBP48739.1"/>
    <property type="molecule type" value="Genomic_DNA"/>
</dbReference>
<dbReference type="Proteomes" id="UP000253083">
    <property type="component" value="Unassembled WGS sequence"/>
</dbReference>
<dbReference type="CDD" id="cd00161">
    <property type="entry name" value="beta-trefoil_Ricin-like"/>
    <property type="match status" value="1"/>
</dbReference>
<keyword evidence="3" id="KW-0430">Lectin</keyword>
<dbReference type="InterPro" id="IPR000772">
    <property type="entry name" value="Ricin_B_lectin"/>
</dbReference>
<feature type="chain" id="PRO_5017180234" evidence="1">
    <location>
        <begin position="22"/>
        <end position="464"/>
    </location>
</feature>
<name>A0A395JGT6_9GAMM</name>
<feature type="domain" description="Ricin B lectin" evidence="2">
    <location>
        <begin position="327"/>
        <end position="461"/>
    </location>
</feature>
<evidence type="ECO:0000313" key="4">
    <source>
        <dbReference type="Proteomes" id="UP000253083"/>
    </source>
</evidence>
<dbReference type="Pfam" id="PF00652">
    <property type="entry name" value="Ricin_B_lectin"/>
    <property type="match status" value="1"/>
</dbReference>
<comment type="caution">
    <text evidence="3">The sequence shown here is derived from an EMBL/GenBank/DDBJ whole genome shotgun (WGS) entry which is preliminary data.</text>
</comment>
<dbReference type="PROSITE" id="PS51257">
    <property type="entry name" value="PROKAR_LIPOPROTEIN"/>
    <property type="match status" value="1"/>
</dbReference>
<proteinExistence type="predicted"/>
<reference evidence="3 4" key="1">
    <citation type="submission" date="2018-06" db="EMBL/GenBank/DDBJ databases">
        <title>Genomic Encyclopedia of Type Strains, Phase IV (KMG-IV): sequencing the most valuable type-strain genomes for metagenomic binning, comparative biology and taxonomic classification.</title>
        <authorList>
            <person name="Goeker M."/>
        </authorList>
    </citation>
    <scope>NUCLEOTIDE SEQUENCE [LARGE SCALE GENOMIC DNA]</scope>
    <source>
        <strain evidence="3 4">DSM 24032</strain>
    </source>
</reference>
<dbReference type="RefSeq" id="WP_170132132.1">
    <property type="nucleotide sequence ID" value="NZ_QNRT01000005.1"/>
</dbReference>
<dbReference type="SUPFAM" id="SSF50370">
    <property type="entry name" value="Ricin B-like lectins"/>
    <property type="match status" value="1"/>
</dbReference>
<dbReference type="SMART" id="SM00458">
    <property type="entry name" value="RICIN"/>
    <property type="match status" value="1"/>
</dbReference>